<organism evidence="1 2">
    <name type="scientific">Hymenobacter defluvii</name>
    <dbReference type="NCBI Taxonomy" id="2054411"/>
    <lineage>
        <taxon>Bacteria</taxon>
        <taxon>Pseudomonadati</taxon>
        <taxon>Bacteroidota</taxon>
        <taxon>Cytophagia</taxon>
        <taxon>Cytophagales</taxon>
        <taxon>Hymenobacteraceae</taxon>
        <taxon>Hymenobacter</taxon>
    </lineage>
</organism>
<sequence>MMGLKTALGWLDLQPGTVGIEISNPFFQYDAVPGVTTYPFPLPMTPGNLRRLNFPHVRAAQGEQPAPESVEFYVDGQLWRVGSLLYQEHQPDKQVLLYKFAAGADDLQARIDGVTLASLDLGTAPLRQDAQPEYSLQMISNPDFYDGKKLGYTGLLNTGNGSVLSPQPRLVPLLRRVLGTVGYSVAGEWLTRPAVQQLSVYSDRAAEDAAGNRLAEIALNQFVPASTGVGELLVGVQTLFALGFDFDTVRRQLRIVPLREVAEDDAYLVREPGVLTRAVPSLYQGYTLEMGLESDDAVNKMLDTSWAKLVVGAGKDSIKTTAGALHTRNGIPTVHVRGASPAWDLGNESRCGLRFLFDRFDQLVGELVLRWAGPQGLYEQCHKPWLELLARAGTEERTMPFRVADLLALNPARKEMVGPRKYLWEKVSVTVSTSTRLQSARFTYRHVRR</sequence>
<evidence type="ECO:0000313" key="2">
    <source>
        <dbReference type="Proteomes" id="UP000670527"/>
    </source>
</evidence>
<reference evidence="1 2" key="1">
    <citation type="submission" date="2021-03" db="EMBL/GenBank/DDBJ databases">
        <authorList>
            <person name="Kim M.K."/>
        </authorList>
    </citation>
    <scope>NUCLEOTIDE SEQUENCE [LARGE SCALE GENOMIC DNA]</scope>
    <source>
        <strain evidence="1 2">BT507</strain>
    </source>
</reference>
<dbReference type="Proteomes" id="UP000670527">
    <property type="component" value="Unassembled WGS sequence"/>
</dbReference>
<dbReference type="RefSeq" id="WP_208307262.1">
    <property type="nucleotide sequence ID" value="NZ_JAGETX010000004.1"/>
</dbReference>
<gene>
    <name evidence="1" type="ORF">J4D97_08800</name>
</gene>
<comment type="caution">
    <text evidence="1">The sequence shown here is derived from an EMBL/GenBank/DDBJ whole genome shotgun (WGS) entry which is preliminary data.</text>
</comment>
<protein>
    <submittedName>
        <fullName evidence="1">Uncharacterized protein</fullName>
    </submittedName>
</protein>
<accession>A0ABS3TAR4</accession>
<name>A0ABS3TAR4_9BACT</name>
<evidence type="ECO:0000313" key="1">
    <source>
        <dbReference type="EMBL" id="MBO3270744.1"/>
    </source>
</evidence>
<dbReference type="EMBL" id="JAGETX010000004">
    <property type="protein sequence ID" value="MBO3270744.1"/>
    <property type="molecule type" value="Genomic_DNA"/>
</dbReference>
<keyword evidence="2" id="KW-1185">Reference proteome</keyword>
<proteinExistence type="predicted"/>